<dbReference type="InterPro" id="IPR008942">
    <property type="entry name" value="ENTH_VHS"/>
</dbReference>
<name>A0A395T7Q4_9HYPO</name>
<keyword evidence="1" id="KW-0175">Coiled coil</keyword>
<evidence type="ECO:0000259" key="3">
    <source>
        <dbReference type="PROSITE" id="PS51391"/>
    </source>
</evidence>
<accession>A0A395T7Q4</accession>
<dbReference type="GO" id="GO:0099122">
    <property type="term" value="F:RNA polymerase II C-terminal domain binding"/>
    <property type="evidence" value="ECO:0007669"/>
    <property type="project" value="InterPro"/>
</dbReference>
<dbReference type="SUPFAM" id="SSF48464">
    <property type="entry name" value="ENTH/VHS domain"/>
    <property type="match status" value="1"/>
</dbReference>
<dbReference type="PROSITE" id="PS51391">
    <property type="entry name" value="CID"/>
    <property type="match status" value="1"/>
</dbReference>
<keyword evidence="5" id="KW-1185">Reference proteome</keyword>
<evidence type="ECO:0000256" key="1">
    <source>
        <dbReference type="SAM" id="Coils"/>
    </source>
</evidence>
<organism evidence="4 5">
    <name type="scientific">Fusarium longipes</name>
    <dbReference type="NCBI Taxonomy" id="694270"/>
    <lineage>
        <taxon>Eukaryota</taxon>
        <taxon>Fungi</taxon>
        <taxon>Dikarya</taxon>
        <taxon>Ascomycota</taxon>
        <taxon>Pezizomycotina</taxon>
        <taxon>Sordariomycetes</taxon>
        <taxon>Hypocreomycetidae</taxon>
        <taxon>Hypocreales</taxon>
        <taxon>Nectriaceae</taxon>
        <taxon>Fusarium</taxon>
    </lineage>
</organism>
<dbReference type="PANTHER" id="PTHR12460">
    <property type="entry name" value="CYCLIN-DEPENDENT KINASE INHIBITOR-RELATED PROTEIN"/>
    <property type="match status" value="1"/>
</dbReference>
<feature type="compositionally biased region" description="Low complexity" evidence="2">
    <location>
        <begin position="328"/>
        <end position="339"/>
    </location>
</feature>
<proteinExistence type="predicted"/>
<feature type="region of interest" description="Disordered" evidence="2">
    <location>
        <begin position="281"/>
        <end position="391"/>
    </location>
</feature>
<dbReference type="OrthoDB" id="10069473at2759"/>
<protein>
    <recommendedName>
        <fullName evidence="3">CID domain-containing protein</fullName>
    </recommendedName>
</protein>
<gene>
    <name evidence="4" type="ORF">FLONG3_1387</name>
</gene>
<dbReference type="Gene3D" id="1.25.40.90">
    <property type="match status" value="1"/>
</dbReference>
<feature type="compositionally biased region" description="Acidic residues" evidence="2">
    <location>
        <begin position="366"/>
        <end position="378"/>
    </location>
</feature>
<feature type="domain" description="CID" evidence="3">
    <location>
        <begin position="1"/>
        <end position="133"/>
    </location>
</feature>
<feature type="compositionally biased region" description="Low complexity" evidence="2">
    <location>
        <begin position="285"/>
        <end position="297"/>
    </location>
</feature>
<dbReference type="SMART" id="SM00582">
    <property type="entry name" value="RPR"/>
    <property type="match status" value="1"/>
</dbReference>
<dbReference type="EMBL" id="PXOG01000030">
    <property type="protein sequence ID" value="RGP80459.1"/>
    <property type="molecule type" value="Genomic_DNA"/>
</dbReference>
<evidence type="ECO:0000256" key="2">
    <source>
        <dbReference type="SAM" id="MobiDB-lite"/>
    </source>
</evidence>
<dbReference type="GO" id="GO:0031124">
    <property type="term" value="P:mRNA 3'-end processing"/>
    <property type="evidence" value="ECO:0007669"/>
    <property type="project" value="InterPro"/>
</dbReference>
<dbReference type="InterPro" id="IPR047883">
    <property type="entry name" value="Rtt103-like_CID"/>
</dbReference>
<reference evidence="4 5" key="1">
    <citation type="journal article" date="2018" name="PLoS Pathog.">
        <title>Evolution of structural diversity of trichothecenes, a family of toxins produced by plant pathogenic and entomopathogenic fungi.</title>
        <authorList>
            <person name="Proctor R.H."/>
            <person name="McCormick S.P."/>
            <person name="Kim H.S."/>
            <person name="Cardoza R.E."/>
            <person name="Stanley A.M."/>
            <person name="Lindo L."/>
            <person name="Kelly A."/>
            <person name="Brown D.W."/>
            <person name="Lee T."/>
            <person name="Vaughan M.M."/>
            <person name="Alexander N.J."/>
            <person name="Busman M."/>
            <person name="Gutierrez S."/>
        </authorList>
    </citation>
    <scope>NUCLEOTIDE SEQUENCE [LARGE SCALE GENOMIC DNA]</scope>
    <source>
        <strain evidence="4 5">NRRL 20695</strain>
    </source>
</reference>
<sequence length="391" mass="41851">MAYNDDSVLARLSSLNESHDSIATAAQWIMFHRRHAERTVQLWMQRLKDSSSTKRLSLIYLANEVAQQSKIRHKDDFIIAFAPVIAEAASVAYKGAPAELQAKLKRVIDVWRDRSIFEAPIQAAIDARIGELDKARGMAKPGFAGSPFGSGAAAGAAIPSEFAPLVSAHQNVTKLSPPLKATVASASQEYEKQTDPSTPVPSAPVYAARLNGLLKTLANAENAVAECVKAREGLVSGLETLLNANRAALEQERSDHAQLKSRKAEIEEKKQQVEVGIMRALGPAESNGNSGEGDSSGTPAEPDRPEIEALTPPTFDSFDAPTPEALTPEGEPAFAPAPAVEEETASYQSLPISTNGSNKRRRVDTEEFPDLGGDDGIDADVAQMLKEGSQS</sequence>
<dbReference type="AlphaFoldDB" id="A0A395T7Q4"/>
<dbReference type="InterPro" id="IPR006569">
    <property type="entry name" value="CID_dom"/>
</dbReference>
<dbReference type="Pfam" id="PF04818">
    <property type="entry name" value="CID"/>
    <property type="match status" value="1"/>
</dbReference>
<evidence type="ECO:0000313" key="4">
    <source>
        <dbReference type="EMBL" id="RGP80459.1"/>
    </source>
</evidence>
<feature type="coiled-coil region" evidence="1">
    <location>
        <begin position="249"/>
        <end position="276"/>
    </location>
</feature>
<dbReference type="CDD" id="cd17003">
    <property type="entry name" value="CID_Rtt103"/>
    <property type="match status" value="1"/>
</dbReference>
<dbReference type="STRING" id="694270.A0A395T7Q4"/>
<comment type="caution">
    <text evidence="4">The sequence shown here is derived from an EMBL/GenBank/DDBJ whole genome shotgun (WGS) entry which is preliminary data.</text>
</comment>
<feature type="compositionally biased region" description="Polar residues" evidence="2">
    <location>
        <begin position="346"/>
        <end position="357"/>
    </location>
</feature>
<dbReference type="PANTHER" id="PTHR12460:SF0">
    <property type="entry name" value="CID DOMAIN-CONTAINING PROTEIN-RELATED"/>
    <property type="match status" value="1"/>
</dbReference>
<dbReference type="FunFam" id="1.25.40.90:FF:000030">
    <property type="entry name" value="DUF618 domain protein"/>
    <property type="match status" value="1"/>
</dbReference>
<evidence type="ECO:0000313" key="5">
    <source>
        <dbReference type="Proteomes" id="UP000266234"/>
    </source>
</evidence>
<dbReference type="Proteomes" id="UP000266234">
    <property type="component" value="Unassembled WGS sequence"/>
</dbReference>